<evidence type="ECO:0000256" key="1">
    <source>
        <dbReference type="PROSITE-ProRule" id="PRU00042"/>
    </source>
</evidence>
<dbReference type="SUPFAM" id="SSF57667">
    <property type="entry name" value="beta-beta-alpha zinc fingers"/>
    <property type="match status" value="1"/>
</dbReference>
<dbReference type="InterPro" id="IPR036236">
    <property type="entry name" value="Znf_C2H2_sf"/>
</dbReference>
<dbReference type="PROSITE" id="PS00028">
    <property type="entry name" value="ZINC_FINGER_C2H2_1"/>
    <property type="match status" value="1"/>
</dbReference>
<dbReference type="PROSITE" id="PS50157">
    <property type="entry name" value="ZINC_FINGER_C2H2_2"/>
    <property type="match status" value="1"/>
</dbReference>
<protein>
    <recommendedName>
        <fullName evidence="2">C2H2-type domain-containing protein</fullName>
    </recommendedName>
</protein>
<name>A0AAV4XZC0_CAEEX</name>
<keyword evidence="4" id="KW-1185">Reference proteome</keyword>
<evidence type="ECO:0000313" key="3">
    <source>
        <dbReference type="EMBL" id="GIY99545.1"/>
    </source>
</evidence>
<keyword evidence="1" id="KW-0862">Zinc</keyword>
<accession>A0AAV4XZC0</accession>
<gene>
    <name evidence="3" type="ORF">CEXT_91301</name>
</gene>
<dbReference type="GO" id="GO:0008270">
    <property type="term" value="F:zinc ion binding"/>
    <property type="evidence" value="ECO:0007669"/>
    <property type="project" value="UniProtKB-KW"/>
</dbReference>
<dbReference type="Proteomes" id="UP001054945">
    <property type="component" value="Unassembled WGS sequence"/>
</dbReference>
<dbReference type="EMBL" id="BPLR01001059">
    <property type="protein sequence ID" value="GIY99545.1"/>
    <property type="molecule type" value="Genomic_DNA"/>
</dbReference>
<keyword evidence="1" id="KW-0479">Metal-binding</keyword>
<feature type="domain" description="C2H2-type" evidence="2">
    <location>
        <begin position="14"/>
        <end position="41"/>
    </location>
</feature>
<evidence type="ECO:0000259" key="2">
    <source>
        <dbReference type="PROSITE" id="PS50157"/>
    </source>
</evidence>
<reference evidence="3 4" key="1">
    <citation type="submission" date="2021-06" db="EMBL/GenBank/DDBJ databases">
        <title>Caerostris extrusa draft genome.</title>
        <authorList>
            <person name="Kono N."/>
            <person name="Arakawa K."/>
        </authorList>
    </citation>
    <scope>NUCLEOTIDE SEQUENCE [LARGE SCALE GENOMIC DNA]</scope>
</reference>
<proteinExistence type="predicted"/>
<comment type="caution">
    <text evidence="3">The sequence shown here is derived from an EMBL/GenBank/DDBJ whole genome shotgun (WGS) entry which is preliminary data.</text>
</comment>
<organism evidence="3 4">
    <name type="scientific">Caerostris extrusa</name>
    <name type="common">Bark spider</name>
    <name type="synonym">Caerostris bankana</name>
    <dbReference type="NCBI Taxonomy" id="172846"/>
    <lineage>
        <taxon>Eukaryota</taxon>
        <taxon>Metazoa</taxon>
        <taxon>Ecdysozoa</taxon>
        <taxon>Arthropoda</taxon>
        <taxon>Chelicerata</taxon>
        <taxon>Arachnida</taxon>
        <taxon>Araneae</taxon>
        <taxon>Araneomorphae</taxon>
        <taxon>Entelegynae</taxon>
        <taxon>Araneoidea</taxon>
        <taxon>Araneidae</taxon>
        <taxon>Caerostris</taxon>
    </lineage>
</organism>
<dbReference type="AlphaFoldDB" id="A0AAV4XZC0"/>
<evidence type="ECO:0000313" key="4">
    <source>
        <dbReference type="Proteomes" id="UP001054945"/>
    </source>
</evidence>
<dbReference type="Gene3D" id="3.30.160.60">
    <property type="entry name" value="Classic Zinc Finger"/>
    <property type="match status" value="1"/>
</dbReference>
<dbReference type="InterPro" id="IPR013087">
    <property type="entry name" value="Znf_C2H2_type"/>
</dbReference>
<keyword evidence="1" id="KW-0863">Zinc-finger</keyword>
<sequence>MAALGGSTGEKNSLLCGVCGKRFSEKRNLNQHSLCHLGMRPHVPKVDDRIDFRADHSEDLIRRADHSIGINIIGALLIRVQNSDLRASQPMDYESRWSSMSQINSAMQQSILIDIHQQTGI</sequence>